<evidence type="ECO:0000256" key="2">
    <source>
        <dbReference type="SAM" id="Phobius"/>
    </source>
</evidence>
<feature type="transmembrane region" description="Helical" evidence="2">
    <location>
        <begin position="129"/>
        <end position="149"/>
    </location>
</feature>
<dbReference type="PANTHER" id="PTHR48098">
    <property type="entry name" value="ENTEROCHELIN ESTERASE-RELATED"/>
    <property type="match status" value="1"/>
</dbReference>
<keyword evidence="2" id="KW-1133">Transmembrane helix</keyword>
<dbReference type="EMBL" id="BMVP01000002">
    <property type="protein sequence ID" value="GHB46700.1"/>
    <property type="molecule type" value="Genomic_DNA"/>
</dbReference>
<keyword evidence="2" id="KW-0472">Membrane</keyword>
<evidence type="ECO:0000313" key="4">
    <source>
        <dbReference type="Proteomes" id="UP000642673"/>
    </source>
</evidence>
<gene>
    <name evidence="3" type="ORF">GCM10010347_15420</name>
</gene>
<dbReference type="InterPro" id="IPR050583">
    <property type="entry name" value="Mycobacterial_A85_antigen"/>
</dbReference>
<reference evidence="4" key="1">
    <citation type="journal article" date="2019" name="Int. J. Syst. Evol. Microbiol.">
        <title>The Global Catalogue of Microorganisms (GCM) 10K type strain sequencing project: providing services to taxonomists for standard genome sequencing and annotation.</title>
        <authorList>
            <consortium name="The Broad Institute Genomics Platform"/>
            <consortium name="The Broad Institute Genome Sequencing Center for Infectious Disease"/>
            <person name="Wu L."/>
            <person name="Ma J."/>
        </authorList>
    </citation>
    <scope>NUCLEOTIDE SEQUENCE [LARGE SCALE GENOMIC DNA]</scope>
    <source>
        <strain evidence="4">JCM 4738</strain>
    </source>
</reference>
<feature type="compositionally biased region" description="Polar residues" evidence="1">
    <location>
        <begin position="19"/>
        <end position="33"/>
    </location>
</feature>
<protein>
    <recommendedName>
        <fullName evidence="5">Esterase</fullName>
    </recommendedName>
</protein>
<evidence type="ECO:0000256" key="1">
    <source>
        <dbReference type="SAM" id="MobiDB-lite"/>
    </source>
</evidence>
<evidence type="ECO:0008006" key="5">
    <source>
        <dbReference type="Google" id="ProtNLM"/>
    </source>
</evidence>
<dbReference type="Proteomes" id="UP000642673">
    <property type="component" value="Unassembled WGS sequence"/>
</dbReference>
<dbReference type="InterPro" id="IPR029058">
    <property type="entry name" value="AB_hydrolase_fold"/>
</dbReference>
<keyword evidence="2" id="KW-0812">Transmembrane</keyword>
<feature type="compositionally biased region" description="Basic and acidic residues" evidence="1">
    <location>
        <begin position="43"/>
        <end position="61"/>
    </location>
</feature>
<dbReference type="Gene3D" id="3.40.50.1820">
    <property type="entry name" value="alpha/beta hydrolase"/>
    <property type="match status" value="1"/>
</dbReference>
<organism evidence="3 4">
    <name type="scientific">Streptomyces cirratus</name>
    <dbReference type="NCBI Taxonomy" id="68187"/>
    <lineage>
        <taxon>Bacteria</taxon>
        <taxon>Bacillati</taxon>
        <taxon>Actinomycetota</taxon>
        <taxon>Actinomycetes</taxon>
        <taxon>Kitasatosporales</taxon>
        <taxon>Streptomycetaceae</taxon>
        <taxon>Streptomyces</taxon>
    </lineage>
</organism>
<feature type="compositionally biased region" description="Low complexity" evidence="1">
    <location>
        <begin position="73"/>
        <end position="109"/>
    </location>
</feature>
<sequence>MDSAGTPVRAGGSVPRVALTTSHPSQATHSVVHTSVRGVRGTYRSDPRSRRAPEKEREKSVQQDQQGDGGPTATGTATTTTSGASATTTGASATTTGASATTTGARGTTNAEPATTTGSPARTTGRRRLVLLGGGLALALVAGGGVAAYKTGFFSGVGEPVAFGKTQETAAAAVDMPNGVRMPTGPKAAFVRAARLPDGTQIAKTTLTGAKSGFTGDVWVWVPKEYDEPRYAKSAFPVLISLPGGRGYPTNYWGTGPGLGLQQAVADGAKAGTSLPFILVMPVINADTKHHYDGSDIPGQPKMGTWMADDVPDFTRANFRTFTSRDGWAFMGSSSGGFGAFKHVLKYPDRFKAVIASGVDIVPDSPLWKGNRQAMDENNPEKLAEELIEAGGPDVYVNFQIGTKESGRDLAEKFMRQYGKGPVHTRLQVIQDGEHNGKSYVRGMREGSLEWISKVMLAPTPDPDVP</sequence>
<proteinExistence type="predicted"/>
<feature type="region of interest" description="Disordered" evidence="1">
    <location>
        <begin position="1"/>
        <end position="125"/>
    </location>
</feature>
<evidence type="ECO:0000313" key="3">
    <source>
        <dbReference type="EMBL" id="GHB46700.1"/>
    </source>
</evidence>
<dbReference type="Pfam" id="PF00756">
    <property type="entry name" value="Esterase"/>
    <property type="match status" value="1"/>
</dbReference>
<keyword evidence="4" id="KW-1185">Reference proteome</keyword>
<name>A0ABQ3EM78_9ACTN</name>
<dbReference type="SUPFAM" id="SSF53474">
    <property type="entry name" value="alpha/beta-Hydrolases"/>
    <property type="match status" value="1"/>
</dbReference>
<accession>A0ABQ3EM78</accession>
<feature type="compositionally biased region" description="Polar residues" evidence="1">
    <location>
        <begin position="110"/>
        <end position="120"/>
    </location>
</feature>
<dbReference type="InterPro" id="IPR000801">
    <property type="entry name" value="Esterase-like"/>
</dbReference>
<comment type="caution">
    <text evidence="3">The sequence shown here is derived from an EMBL/GenBank/DDBJ whole genome shotgun (WGS) entry which is preliminary data.</text>
</comment>